<sequence length="71" mass="7888">MAALQSHLAAAASHLSHICKIRAKVKEKHSEATHRGLQEVEKEDGILSMLDAHEDAMVRDLQVDYIPNDVD</sequence>
<name>A0A3L6NA36_FUSOX</name>
<comment type="caution">
    <text evidence="1">The sequence shown here is derived from an EMBL/GenBank/DDBJ whole genome shotgun (WGS) entry which is preliminary data.</text>
</comment>
<protein>
    <submittedName>
        <fullName evidence="1">Uncharacterized protein</fullName>
    </submittedName>
</protein>
<accession>A0A3L6NA36</accession>
<dbReference type="AlphaFoldDB" id="A0A3L6NA36"/>
<gene>
    <name evidence="1" type="ORF">BFJ65_g12887</name>
</gene>
<evidence type="ECO:0000313" key="1">
    <source>
        <dbReference type="EMBL" id="RKK13663.1"/>
    </source>
</evidence>
<dbReference type="EMBL" id="MRCU01000008">
    <property type="protein sequence ID" value="RKK13663.1"/>
    <property type="molecule type" value="Genomic_DNA"/>
</dbReference>
<dbReference type="Proteomes" id="UP000270866">
    <property type="component" value="Chromosome 10"/>
</dbReference>
<evidence type="ECO:0000313" key="2">
    <source>
        <dbReference type="Proteomes" id="UP000270866"/>
    </source>
</evidence>
<reference evidence="1 2" key="1">
    <citation type="journal article" date="2018" name="Sci. Rep.">
        <title>Characterisation of pathogen-specific regions and novel effector candidates in Fusarium oxysporum f. sp. cepae.</title>
        <authorList>
            <person name="Armitage A.D."/>
            <person name="Taylor A."/>
            <person name="Sobczyk M.K."/>
            <person name="Baxter L."/>
            <person name="Greenfield B.P."/>
            <person name="Bates H.J."/>
            <person name="Wilson F."/>
            <person name="Jackson A.C."/>
            <person name="Ott S."/>
            <person name="Harrison R.J."/>
            <person name="Clarkson J.P."/>
        </authorList>
    </citation>
    <scope>NUCLEOTIDE SEQUENCE [LARGE SCALE GENOMIC DNA]</scope>
    <source>
        <strain evidence="1 2">FoC_Fus2</strain>
    </source>
</reference>
<organism evidence="1 2">
    <name type="scientific">Fusarium oxysporum f. sp. cepae</name>
    <dbReference type="NCBI Taxonomy" id="396571"/>
    <lineage>
        <taxon>Eukaryota</taxon>
        <taxon>Fungi</taxon>
        <taxon>Dikarya</taxon>
        <taxon>Ascomycota</taxon>
        <taxon>Pezizomycotina</taxon>
        <taxon>Sordariomycetes</taxon>
        <taxon>Hypocreomycetidae</taxon>
        <taxon>Hypocreales</taxon>
        <taxon>Nectriaceae</taxon>
        <taxon>Fusarium</taxon>
        <taxon>Fusarium oxysporum species complex</taxon>
    </lineage>
</organism>
<proteinExistence type="predicted"/>